<dbReference type="EMBL" id="CP016364">
    <property type="protein sequence ID" value="APG48477.1"/>
    <property type="molecule type" value="Genomic_DNA"/>
</dbReference>
<dbReference type="Proteomes" id="UP000183859">
    <property type="component" value="Chromosome"/>
</dbReference>
<accession>A0A1L3I8P2</accession>
<protein>
    <submittedName>
        <fullName evidence="1">Uncharacterized protein</fullName>
    </submittedName>
</protein>
<gene>
    <name evidence="1" type="ORF">PhaeoP97_03104</name>
</gene>
<evidence type="ECO:0000313" key="1">
    <source>
        <dbReference type="EMBL" id="APG48477.1"/>
    </source>
</evidence>
<dbReference type="KEGG" id="php:PhaeoP97_03104"/>
<evidence type="ECO:0000313" key="2">
    <source>
        <dbReference type="Proteomes" id="UP000183859"/>
    </source>
</evidence>
<name>A0A1L3I8P2_9RHOB</name>
<proteinExistence type="predicted"/>
<keyword evidence="2" id="KW-1185">Reference proteome</keyword>
<reference evidence="2" key="1">
    <citation type="submission" date="2016-07" db="EMBL/GenBank/DDBJ databases">
        <title>Phaeobacter portensis sp. nov., a tropodithietic acid producing bacterium isolated from a German harbor.</title>
        <authorList>
            <person name="Freese H.M."/>
            <person name="Bunk B."/>
            <person name="Breider S."/>
            <person name="Brinkhoff T."/>
        </authorList>
    </citation>
    <scope>NUCLEOTIDE SEQUENCE [LARGE SCALE GENOMIC DNA]</scope>
    <source>
        <strain evidence="2">P97</strain>
    </source>
</reference>
<dbReference type="STRING" id="1844006.PhaeoP97_03104"/>
<organism evidence="1 2">
    <name type="scientific">Phaeobacter porticola</name>
    <dbReference type="NCBI Taxonomy" id="1844006"/>
    <lineage>
        <taxon>Bacteria</taxon>
        <taxon>Pseudomonadati</taxon>
        <taxon>Pseudomonadota</taxon>
        <taxon>Alphaproteobacteria</taxon>
        <taxon>Rhodobacterales</taxon>
        <taxon>Roseobacteraceae</taxon>
        <taxon>Phaeobacter</taxon>
    </lineage>
</organism>
<dbReference type="AlphaFoldDB" id="A0A1L3I8P2"/>
<sequence length="83" mass="9285">MMSAVSIHTRTALPLPTRRGLSRVEAAEYIGVGASKFDAMVTDGRMPKPKKIDGRRVWDVRLLDQFFDTLPGGDDSDHNPWDN</sequence>